<accession>A0A7M2YXH8</accession>
<dbReference type="RefSeq" id="WP_114796052.1">
    <property type="nucleotide sequence ID" value="NZ_QQZY01000003.1"/>
</dbReference>
<organism evidence="5 6">
    <name type="scientific">Gaiella occulta</name>
    <dbReference type="NCBI Taxonomy" id="1002870"/>
    <lineage>
        <taxon>Bacteria</taxon>
        <taxon>Bacillati</taxon>
        <taxon>Actinomycetota</taxon>
        <taxon>Thermoleophilia</taxon>
        <taxon>Gaiellales</taxon>
        <taxon>Gaiellaceae</taxon>
        <taxon>Gaiella</taxon>
    </lineage>
</organism>
<evidence type="ECO:0000259" key="4">
    <source>
        <dbReference type="PROSITE" id="PS50949"/>
    </source>
</evidence>
<dbReference type="SMART" id="SM00895">
    <property type="entry name" value="FCD"/>
    <property type="match status" value="1"/>
</dbReference>
<keyword evidence="3" id="KW-0804">Transcription</keyword>
<dbReference type="Pfam" id="PF00392">
    <property type="entry name" value="GntR"/>
    <property type="match status" value="1"/>
</dbReference>
<evidence type="ECO:0000256" key="3">
    <source>
        <dbReference type="ARBA" id="ARBA00023163"/>
    </source>
</evidence>
<evidence type="ECO:0000313" key="5">
    <source>
        <dbReference type="EMBL" id="RDI74756.1"/>
    </source>
</evidence>
<dbReference type="Gene3D" id="1.10.10.10">
    <property type="entry name" value="Winged helix-like DNA-binding domain superfamily/Winged helix DNA-binding domain"/>
    <property type="match status" value="1"/>
</dbReference>
<dbReference type="AlphaFoldDB" id="A0A7M2YXH8"/>
<keyword evidence="6" id="KW-1185">Reference proteome</keyword>
<dbReference type="SUPFAM" id="SSF48008">
    <property type="entry name" value="GntR ligand-binding domain-like"/>
    <property type="match status" value="1"/>
</dbReference>
<reference evidence="5 6" key="1">
    <citation type="submission" date="2018-07" db="EMBL/GenBank/DDBJ databases">
        <title>High-quality-draft genome sequence of Gaiella occulta.</title>
        <authorList>
            <person name="Severino R."/>
            <person name="Froufe H.J.C."/>
            <person name="Rainey F.A."/>
            <person name="Barroso C."/>
            <person name="Albuquerque L."/>
            <person name="Lobo-Da-Cunha A."/>
            <person name="Da Costa M.S."/>
            <person name="Egas C."/>
        </authorList>
    </citation>
    <scope>NUCLEOTIDE SEQUENCE [LARGE SCALE GENOMIC DNA]</scope>
    <source>
        <strain evidence="5 6">F2-233</strain>
    </source>
</reference>
<sequence>MSEPEPIFGQPILATERAGNLIAHEIRRAIVEGRVEPGDVLREEQLARELGTSRTPVREALIELRNEGLVEATATRRAVVRAYDASELHDIYALRAVLEGHAARLAAERATDATIRRLEASLDRFRELSTHDGDALNALVAENLVFHGVIADAVDVPHLKRMIDQVMVIPRRYRAYAAYVPEHRLTVADHHAEITDAIQRRNGDAAAALMEHHVRWTGEVAVAAQER</sequence>
<dbReference type="InterPro" id="IPR008920">
    <property type="entry name" value="TF_FadR/GntR_C"/>
</dbReference>
<dbReference type="EMBL" id="QQZY01000003">
    <property type="protein sequence ID" value="RDI74756.1"/>
    <property type="molecule type" value="Genomic_DNA"/>
</dbReference>
<dbReference type="PANTHER" id="PTHR43537:SF24">
    <property type="entry name" value="GLUCONATE OPERON TRANSCRIPTIONAL REPRESSOR"/>
    <property type="match status" value="1"/>
</dbReference>
<dbReference type="PANTHER" id="PTHR43537">
    <property type="entry name" value="TRANSCRIPTIONAL REGULATOR, GNTR FAMILY"/>
    <property type="match status" value="1"/>
</dbReference>
<dbReference type="Pfam" id="PF07729">
    <property type="entry name" value="FCD"/>
    <property type="match status" value="1"/>
</dbReference>
<keyword evidence="1" id="KW-0805">Transcription regulation</keyword>
<dbReference type="OrthoDB" id="5243844at2"/>
<dbReference type="CDD" id="cd07377">
    <property type="entry name" value="WHTH_GntR"/>
    <property type="match status" value="1"/>
</dbReference>
<dbReference type="InterPro" id="IPR011711">
    <property type="entry name" value="GntR_C"/>
</dbReference>
<reference evidence="6" key="2">
    <citation type="journal article" date="2019" name="MicrobiologyOpen">
        <title>High-quality draft genome sequence of Gaiella occulta isolated from a 150 meter deep mineral water borehole and comparison with the genome sequences of other deep-branching lineages of the phylum Actinobacteria.</title>
        <authorList>
            <person name="Severino R."/>
            <person name="Froufe H.J.C."/>
            <person name="Barroso C."/>
            <person name="Albuquerque L."/>
            <person name="Lobo-da-Cunha A."/>
            <person name="da Costa M.S."/>
            <person name="Egas C."/>
        </authorList>
    </citation>
    <scope>NUCLEOTIDE SEQUENCE [LARGE SCALE GENOMIC DNA]</scope>
    <source>
        <strain evidence="6">F2-233</strain>
    </source>
</reference>
<dbReference type="GO" id="GO:0003677">
    <property type="term" value="F:DNA binding"/>
    <property type="evidence" value="ECO:0007669"/>
    <property type="project" value="UniProtKB-KW"/>
</dbReference>
<proteinExistence type="predicted"/>
<evidence type="ECO:0000313" key="6">
    <source>
        <dbReference type="Proteomes" id="UP000254134"/>
    </source>
</evidence>
<feature type="domain" description="HTH gntR-type" evidence="4">
    <location>
        <begin position="16"/>
        <end position="83"/>
    </location>
</feature>
<evidence type="ECO:0000256" key="2">
    <source>
        <dbReference type="ARBA" id="ARBA00023125"/>
    </source>
</evidence>
<dbReference type="SUPFAM" id="SSF46785">
    <property type="entry name" value="Winged helix' DNA-binding domain"/>
    <property type="match status" value="1"/>
</dbReference>
<dbReference type="Gene3D" id="1.20.120.530">
    <property type="entry name" value="GntR ligand-binding domain-like"/>
    <property type="match status" value="1"/>
</dbReference>
<dbReference type="GO" id="GO:0003700">
    <property type="term" value="F:DNA-binding transcription factor activity"/>
    <property type="evidence" value="ECO:0007669"/>
    <property type="project" value="InterPro"/>
</dbReference>
<dbReference type="InterPro" id="IPR036388">
    <property type="entry name" value="WH-like_DNA-bd_sf"/>
</dbReference>
<comment type="caution">
    <text evidence="5">The sequence shown here is derived from an EMBL/GenBank/DDBJ whole genome shotgun (WGS) entry which is preliminary data.</text>
</comment>
<evidence type="ECO:0000256" key="1">
    <source>
        <dbReference type="ARBA" id="ARBA00023015"/>
    </source>
</evidence>
<dbReference type="SMART" id="SM00345">
    <property type="entry name" value="HTH_GNTR"/>
    <property type="match status" value="1"/>
</dbReference>
<dbReference type="PROSITE" id="PS50949">
    <property type="entry name" value="HTH_GNTR"/>
    <property type="match status" value="1"/>
</dbReference>
<dbReference type="PRINTS" id="PR00035">
    <property type="entry name" value="HTHGNTR"/>
</dbReference>
<gene>
    <name evidence="5" type="ORF">Gocc_1645</name>
</gene>
<dbReference type="InterPro" id="IPR000524">
    <property type="entry name" value="Tscrpt_reg_HTH_GntR"/>
</dbReference>
<protein>
    <submittedName>
        <fullName evidence="5">Transcriptional regulator</fullName>
    </submittedName>
</protein>
<dbReference type="Proteomes" id="UP000254134">
    <property type="component" value="Unassembled WGS sequence"/>
</dbReference>
<keyword evidence="2" id="KW-0238">DNA-binding</keyword>
<dbReference type="InterPro" id="IPR036390">
    <property type="entry name" value="WH_DNA-bd_sf"/>
</dbReference>
<name>A0A7M2YXH8_9ACTN</name>